<sequence length="81" mass="7939">MRLCAVAAAVCLLVGAGVQSVAAGGESTAALGDSDYLAAATDAAADAADDTQLTLGISPKRALVSLAFFGAVAARKRRDTA</sequence>
<dbReference type="Proteomes" id="UP000066737">
    <property type="component" value="Chromosome I"/>
</dbReference>
<name>A0A0U5H6P5_9EURY</name>
<keyword evidence="2" id="KW-1185">Reference proteome</keyword>
<proteinExistence type="predicted"/>
<dbReference type="GeneID" id="26660194"/>
<dbReference type="KEGG" id="hhb:Hhub_3600"/>
<gene>
    <name evidence="1" type="ORF">HHUB_3600</name>
</gene>
<evidence type="ECO:0000313" key="1">
    <source>
        <dbReference type="EMBL" id="CQH61958.1"/>
    </source>
</evidence>
<accession>A0A0U5H6P5</accession>
<dbReference type="AlphaFoldDB" id="A0A0U5H6P5"/>
<organism evidence="1 2">
    <name type="scientific">Halobacterium hubeiense</name>
    <dbReference type="NCBI Taxonomy" id="1407499"/>
    <lineage>
        <taxon>Archaea</taxon>
        <taxon>Methanobacteriati</taxon>
        <taxon>Methanobacteriota</taxon>
        <taxon>Stenosarchaea group</taxon>
        <taxon>Halobacteria</taxon>
        <taxon>Halobacteriales</taxon>
        <taxon>Halobacteriaceae</taxon>
        <taxon>Halobacterium</taxon>
    </lineage>
</organism>
<protein>
    <submittedName>
        <fullName evidence="1">Uncharacterized protein</fullName>
    </submittedName>
</protein>
<dbReference type="EMBL" id="LN831302">
    <property type="protein sequence ID" value="CQH61958.1"/>
    <property type="molecule type" value="Genomic_DNA"/>
</dbReference>
<evidence type="ECO:0000313" key="2">
    <source>
        <dbReference type="Proteomes" id="UP000066737"/>
    </source>
</evidence>
<reference evidence="2" key="1">
    <citation type="journal article" date="2016" name="Environ. Microbiol.">
        <title>The complete genome of a viable archaeum isolated from 123-million-year-old rock salt.</title>
        <authorList>
            <person name="Jaakkola S.T."/>
            <person name="Pfeiffer F."/>
            <person name="Ravantti J.J."/>
            <person name="Guo Q."/>
            <person name="Liu Y."/>
            <person name="Chen X."/>
            <person name="Ma H."/>
            <person name="Yang C."/>
            <person name="Oksanen H.M."/>
            <person name="Bamford D.H."/>
        </authorList>
    </citation>
    <scope>NUCLEOTIDE SEQUENCE</scope>
    <source>
        <strain evidence="2">JI20-1</strain>
    </source>
</reference>
<dbReference type="RefSeq" id="WP_059057915.1">
    <property type="nucleotide sequence ID" value="NZ_CEML01000001.1"/>
</dbReference>